<organism evidence="2 3">
    <name type="scientific">Linnemannia elongata AG-77</name>
    <dbReference type="NCBI Taxonomy" id="1314771"/>
    <lineage>
        <taxon>Eukaryota</taxon>
        <taxon>Fungi</taxon>
        <taxon>Fungi incertae sedis</taxon>
        <taxon>Mucoromycota</taxon>
        <taxon>Mortierellomycotina</taxon>
        <taxon>Mortierellomycetes</taxon>
        <taxon>Mortierellales</taxon>
        <taxon>Mortierellaceae</taxon>
        <taxon>Linnemannia</taxon>
    </lineage>
</organism>
<gene>
    <name evidence="2" type="ORF">K457DRAFT_138582</name>
</gene>
<evidence type="ECO:0000256" key="1">
    <source>
        <dbReference type="SAM" id="MobiDB-lite"/>
    </source>
</evidence>
<keyword evidence="3" id="KW-1185">Reference proteome</keyword>
<dbReference type="EMBL" id="KV442048">
    <property type="protein sequence ID" value="OAQ28472.1"/>
    <property type="molecule type" value="Genomic_DNA"/>
</dbReference>
<protein>
    <submittedName>
        <fullName evidence="2">Uncharacterized protein</fullName>
    </submittedName>
</protein>
<evidence type="ECO:0000313" key="2">
    <source>
        <dbReference type="EMBL" id="OAQ28472.1"/>
    </source>
</evidence>
<sequence length="67" mass="7637">MKNVSERMKENLQCLKTETDWFSNPSVWYGCRNELQKQKGKRNSETRSSGTELGGRGGSAKQDRKQG</sequence>
<evidence type="ECO:0000313" key="3">
    <source>
        <dbReference type="Proteomes" id="UP000078512"/>
    </source>
</evidence>
<feature type="region of interest" description="Disordered" evidence="1">
    <location>
        <begin position="35"/>
        <end position="67"/>
    </location>
</feature>
<dbReference type="Proteomes" id="UP000078512">
    <property type="component" value="Unassembled WGS sequence"/>
</dbReference>
<dbReference type="AlphaFoldDB" id="A0A197JT60"/>
<name>A0A197JT60_9FUNG</name>
<proteinExistence type="predicted"/>
<accession>A0A197JT60</accession>
<reference evidence="2 3" key="1">
    <citation type="submission" date="2016-05" db="EMBL/GenBank/DDBJ databases">
        <title>Genome sequencing reveals origins of a unique bacterial endosymbiosis in the earliest lineages of terrestrial Fungi.</title>
        <authorList>
            <consortium name="DOE Joint Genome Institute"/>
            <person name="Uehling J."/>
            <person name="Gryganskyi A."/>
            <person name="Hameed K."/>
            <person name="Tschaplinski T."/>
            <person name="Misztal P."/>
            <person name="Wu S."/>
            <person name="Desiro A."/>
            <person name="Vande Pol N."/>
            <person name="Du Z.-Y."/>
            <person name="Zienkiewicz A."/>
            <person name="Zienkiewicz K."/>
            <person name="Morin E."/>
            <person name="Tisserant E."/>
            <person name="Splivallo R."/>
            <person name="Hainaut M."/>
            <person name="Henrissat B."/>
            <person name="Ohm R."/>
            <person name="Kuo A."/>
            <person name="Yan J."/>
            <person name="Lipzen A."/>
            <person name="Nolan M."/>
            <person name="Labutti K."/>
            <person name="Barry K."/>
            <person name="Goldstein A."/>
            <person name="Labbe J."/>
            <person name="Schadt C."/>
            <person name="Tuskan G."/>
            <person name="Grigoriev I."/>
            <person name="Martin F."/>
            <person name="Vilgalys R."/>
            <person name="Bonito G."/>
        </authorList>
    </citation>
    <scope>NUCLEOTIDE SEQUENCE [LARGE SCALE GENOMIC DNA]</scope>
    <source>
        <strain evidence="2 3">AG-77</strain>
    </source>
</reference>
<dbReference type="PROSITE" id="PS51257">
    <property type="entry name" value="PROKAR_LIPOPROTEIN"/>
    <property type="match status" value="1"/>
</dbReference>
<feature type="compositionally biased region" description="Basic and acidic residues" evidence="1">
    <location>
        <begin position="35"/>
        <end position="45"/>
    </location>
</feature>